<protein>
    <submittedName>
        <fullName evidence="1">Uncharacterized protein</fullName>
    </submittedName>
</protein>
<dbReference type="EnsemblMetazoa" id="PPA26528.1">
    <property type="protein sequence ID" value="PPA26528.1"/>
    <property type="gene ID" value="WBGene00116082"/>
</dbReference>
<sequence length="508" mass="57912">MNTSLFFVLLSLPLIANALNEADTTLVQKLRKEYRTELYAFLDQIKVYPQLKAVYDDFMACKTTTDQASTALLKLLPTFYPSNDKRDRNLSALAAMLVLIDSMDQARDGCKKADTAFVQKLRKEYRTELYAFLDQIKVYPQLKAVYDDFMACKTTTDQASTALLKLLPTFYPSNDKRDRNLSALAAMLVLIDSMDQARDGCKKADTAFVQKLRKEYRTELYAFLDQIKVYPQLKADTAFVQKLRKEYRTELYAFLDQIKVYPQLKAVYDDFMACKTTTDQASTALLKLLPTFYPSNDKRDRNLSALAAMLVLIDSMDQARDGCKKADTAFVQKLRKEYRTELYAFLDQIKVYPQLKAVYDDFMACKTTTDQASTALLKLLPTFYPSNDKRDRNLSALAAMLVLIDSMDQARGGCKKADTAFVQKLRKEYRTELYAFLDQIKVYPQLKANFDDFMACKTTPDEASAALLKLLPTFYPSNDKRDRNLSALAAMLVLIDSVDQARGGCKKV</sequence>
<keyword evidence="2" id="KW-1185">Reference proteome</keyword>
<accession>A0A8R1UIG3</accession>
<accession>A0A2A6C840</accession>
<reference evidence="1" key="2">
    <citation type="submission" date="2022-06" db="UniProtKB">
        <authorList>
            <consortium name="EnsemblMetazoa"/>
        </authorList>
    </citation>
    <scope>IDENTIFICATION</scope>
    <source>
        <strain evidence="1">PS312</strain>
    </source>
</reference>
<gene>
    <name evidence="1" type="primary">WBGene00116082</name>
</gene>
<evidence type="ECO:0000313" key="1">
    <source>
        <dbReference type="EnsemblMetazoa" id="PPA26528.1"/>
    </source>
</evidence>
<organism evidence="1 2">
    <name type="scientific">Pristionchus pacificus</name>
    <name type="common">Parasitic nematode worm</name>
    <dbReference type="NCBI Taxonomy" id="54126"/>
    <lineage>
        <taxon>Eukaryota</taxon>
        <taxon>Metazoa</taxon>
        <taxon>Ecdysozoa</taxon>
        <taxon>Nematoda</taxon>
        <taxon>Chromadorea</taxon>
        <taxon>Rhabditida</taxon>
        <taxon>Rhabditina</taxon>
        <taxon>Diplogasteromorpha</taxon>
        <taxon>Diplogasteroidea</taxon>
        <taxon>Neodiplogasteridae</taxon>
        <taxon>Pristionchus</taxon>
    </lineage>
</organism>
<proteinExistence type="predicted"/>
<dbReference type="AlphaFoldDB" id="A0A2A6C840"/>
<dbReference type="Proteomes" id="UP000005239">
    <property type="component" value="Unassembled WGS sequence"/>
</dbReference>
<name>A0A2A6C840_PRIPA</name>
<reference evidence="2" key="1">
    <citation type="journal article" date="2008" name="Nat. Genet.">
        <title>The Pristionchus pacificus genome provides a unique perspective on nematode lifestyle and parasitism.</title>
        <authorList>
            <person name="Dieterich C."/>
            <person name="Clifton S.W."/>
            <person name="Schuster L.N."/>
            <person name="Chinwalla A."/>
            <person name="Delehaunty K."/>
            <person name="Dinkelacker I."/>
            <person name="Fulton L."/>
            <person name="Fulton R."/>
            <person name="Godfrey J."/>
            <person name="Minx P."/>
            <person name="Mitreva M."/>
            <person name="Roeseler W."/>
            <person name="Tian H."/>
            <person name="Witte H."/>
            <person name="Yang S.P."/>
            <person name="Wilson R.K."/>
            <person name="Sommer R.J."/>
        </authorList>
    </citation>
    <scope>NUCLEOTIDE SEQUENCE [LARGE SCALE GENOMIC DNA]</scope>
    <source>
        <strain evidence="2">PS312</strain>
    </source>
</reference>
<evidence type="ECO:0000313" key="2">
    <source>
        <dbReference type="Proteomes" id="UP000005239"/>
    </source>
</evidence>